<dbReference type="KEGG" id="dpl:KGM_201215"/>
<sequence length="96" mass="10325">MYKSRVNSPRTAQSPVTVIDRRLHQCVFISRMFYDSAVFHKHLTVLHCFDCSSFELHYSTCGGGVAACGSACTCGPSCACGDGKPAGDKPCCKGKK</sequence>
<proteinExistence type="predicted"/>
<keyword evidence="2" id="KW-1185">Reference proteome</keyword>
<dbReference type="eggNOG" id="ENOG502TC5P">
    <property type="taxonomic scope" value="Eukaryota"/>
</dbReference>
<comment type="caution">
    <text evidence="1">The sequence shown here is derived from an EMBL/GenBank/DDBJ whole genome shotgun (WGS) entry which is preliminary data.</text>
</comment>
<name>A0A212ESV6_DANPL</name>
<reference evidence="1 2" key="1">
    <citation type="journal article" date="2011" name="Cell">
        <title>The monarch butterfly genome yields insights into long-distance migration.</title>
        <authorList>
            <person name="Zhan S."/>
            <person name="Merlin C."/>
            <person name="Boore J.L."/>
            <person name="Reppert S.M."/>
        </authorList>
    </citation>
    <scope>NUCLEOTIDE SEQUENCE [LARGE SCALE GENOMIC DNA]</scope>
    <source>
        <strain evidence="1">F-2</strain>
    </source>
</reference>
<dbReference type="AlphaFoldDB" id="A0A212ESV6"/>
<dbReference type="Proteomes" id="UP000007151">
    <property type="component" value="Unassembled WGS sequence"/>
</dbReference>
<dbReference type="EMBL" id="AGBW02012728">
    <property type="protein sequence ID" value="OWR44531.1"/>
    <property type="molecule type" value="Genomic_DNA"/>
</dbReference>
<organism evidence="1 2">
    <name type="scientific">Danaus plexippus plexippus</name>
    <dbReference type="NCBI Taxonomy" id="278856"/>
    <lineage>
        <taxon>Eukaryota</taxon>
        <taxon>Metazoa</taxon>
        <taxon>Ecdysozoa</taxon>
        <taxon>Arthropoda</taxon>
        <taxon>Hexapoda</taxon>
        <taxon>Insecta</taxon>
        <taxon>Pterygota</taxon>
        <taxon>Neoptera</taxon>
        <taxon>Endopterygota</taxon>
        <taxon>Lepidoptera</taxon>
        <taxon>Glossata</taxon>
        <taxon>Ditrysia</taxon>
        <taxon>Papilionoidea</taxon>
        <taxon>Nymphalidae</taxon>
        <taxon>Danainae</taxon>
        <taxon>Danaini</taxon>
        <taxon>Danaina</taxon>
        <taxon>Danaus</taxon>
        <taxon>Danaus</taxon>
    </lineage>
</organism>
<evidence type="ECO:0000313" key="1">
    <source>
        <dbReference type="EMBL" id="OWR44531.1"/>
    </source>
</evidence>
<protein>
    <submittedName>
        <fullName evidence="1">Uncharacterized protein</fullName>
    </submittedName>
</protein>
<evidence type="ECO:0000313" key="2">
    <source>
        <dbReference type="Proteomes" id="UP000007151"/>
    </source>
</evidence>
<dbReference type="InParanoid" id="A0A212ESV6"/>
<gene>
    <name evidence="1" type="ORF">KGM_201215</name>
</gene>
<accession>A0A212ESV6</accession>